<dbReference type="Proteomes" id="UP001497623">
    <property type="component" value="Unassembled WGS sequence"/>
</dbReference>
<dbReference type="InterPro" id="IPR021298">
    <property type="entry name" value="CFAP298"/>
</dbReference>
<evidence type="ECO:0000313" key="3">
    <source>
        <dbReference type="Proteomes" id="UP001497623"/>
    </source>
</evidence>
<evidence type="ECO:0000256" key="1">
    <source>
        <dbReference type="ARBA" id="ARBA00009619"/>
    </source>
</evidence>
<dbReference type="Pfam" id="PF11069">
    <property type="entry name" value="CFAP298"/>
    <property type="match status" value="1"/>
</dbReference>
<proteinExistence type="inferred from homology"/>
<gene>
    <name evidence="2" type="ORF">MNOR_LOCUS1844</name>
</gene>
<reference evidence="2 3" key="1">
    <citation type="submission" date="2024-05" db="EMBL/GenBank/DDBJ databases">
        <authorList>
            <person name="Wallberg A."/>
        </authorList>
    </citation>
    <scope>NUCLEOTIDE SEQUENCE [LARGE SCALE GENOMIC DNA]</scope>
</reference>
<dbReference type="EMBL" id="CAXKWB010000525">
    <property type="protein sequence ID" value="CAL4061094.1"/>
    <property type="molecule type" value="Genomic_DNA"/>
</dbReference>
<dbReference type="GO" id="GO:0003352">
    <property type="term" value="P:regulation of cilium movement"/>
    <property type="evidence" value="ECO:0007669"/>
    <property type="project" value="InterPro"/>
</dbReference>
<sequence>MVILHIKRGDESNFLLETKVTTTVDDVVTRTALIHNGRLKVWRICSEIDLLAEYGPSSPPDMHGLTPDQIVELKLTDEWADKCEASGGYTENSDPCGRRNGRQPLLNMQEVLKKTIAEAKAMIHKELVKCNTILTEQHIIDAMDILRGAVTIVYPMGLPPHDPIREELENREDLTGTADSKQVLEPAMTQLWFAGKELQCGEKLSKYLGNNEKTKVIVKVQRRGAGAPGREPVLTEDQRKEIMLKEFRRREEIKKLDEVDDDSHHSSAWADNHQLQRQFQGLNNIKWKPH</sequence>
<organism evidence="2 3">
    <name type="scientific">Meganyctiphanes norvegica</name>
    <name type="common">Northern krill</name>
    <name type="synonym">Thysanopoda norvegica</name>
    <dbReference type="NCBI Taxonomy" id="48144"/>
    <lineage>
        <taxon>Eukaryota</taxon>
        <taxon>Metazoa</taxon>
        <taxon>Ecdysozoa</taxon>
        <taxon>Arthropoda</taxon>
        <taxon>Crustacea</taxon>
        <taxon>Multicrustacea</taxon>
        <taxon>Malacostraca</taxon>
        <taxon>Eumalacostraca</taxon>
        <taxon>Eucarida</taxon>
        <taxon>Euphausiacea</taxon>
        <taxon>Euphausiidae</taxon>
        <taxon>Meganyctiphanes</taxon>
    </lineage>
</organism>
<dbReference type="PANTHER" id="PTHR13238:SF0">
    <property type="entry name" value="CILIA- AND FLAGELLA-ASSOCIATED PROTEIN 298"/>
    <property type="match status" value="1"/>
</dbReference>
<comment type="similarity">
    <text evidence="1">Belongs to the CFAP298 family.</text>
</comment>
<accession>A0AAV2PMV7</accession>
<dbReference type="AlphaFoldDB" id="A0AAV2PMV7"/>
<comment type="caution">
    <text evidence="2">The sequence shown here is derived from an EMBL/GenBank/DDBJ whole genome shotgun (WGS) entry which is preliminary data.</text>
</comment>
<evidence type="ECO:0008006" key="4">
    <source>
        <dbReference type="Google" id="ProtNLM"/>
    </source>
</evidence>
<dbReference type="PANTHER" id="PTHR13238">
    <property type="entry name" value="PROTEIN C21ORF59"/>
    <property type="match status" value="1"/>
</dbReference>
<keyword evidence="3" id="KW-1185">Reference proteome</keyword>
<protein>
    <recommendedName>
        <fullName evidence="4">Cilia- and flagella-associated protein 298</fullName>
    </recommendedName>
</protein>
<evidence type="ECO:0000313" key="2">
    <source>
        <dbReference type="EMBL" id="CAL4061094.1"/>
    </source>
</evidence>
<name>A0AAV2PMV7_MEGNR</name>